<dbReference type="KEGG" id="ehx:EMIHUDRAFT_249869"/>
<evidence type="ECO:0000313" key="3">
    <source>
        <dbReference type="Proteomes" id="UP000013827"/>
    </source>
</evidence>
<dbReference type="PaxDb" id="2903-EOD06477"/>
<evidence type="ECO:0000313" key="2">
    <source>
        <dbReference type="EnsemblProtists" id="EOD06477"/>
    </source>
</evidence>
<dbReference type="GeneID" id="17252625"/>
<keyword evidence="3" id="KW-1185">Reference proteome</keyword>
<dbReference type="RefSeq" id="XP_005758906.1">
    <property type="nucleotide sequence ID" value="XM_005758849.1"/>
</dbReference>
<evidence type="ECO:0008006" key="4">
    <source>
        <dbReference type="Google" id="ProtNLM"/>
    </source>
</evidence>
<sequence>MLATSLAPRHDGHADSSRDLATATSSLINPQSILCSTLNPNAAEFKPNQSYGFAANQLFDSTKTSSLPAPNISAPPPSTGPQIVDKSTLPDTFAPPPRLAPAVPSYALHAAQQHPTPSHPTIPEYDPQYPSLHGDISTSSGESADGKRPKIGGPTLIEIAQSSMLKQELRRNPEDLRLLLSYLPPFDVIKAGYLSYEFTFPVKSVFDCKGRPYFHNEIYIGRGGDPNNPLYHGNMIKPRDFHNVLDEEPDGLIICIRIHAGVVLSEEWRYQRTVHDLAGKLPVCHCPTGTPCHGWADVWISNARRSELTYWIDLIRLSPYGPRASGFTIRAPPPDPPLPPIPESAFLSSTHIALSALSVAFAFVGSHSGGDIYTGLAHDLYLWLTSMVSPPALTDSRSKIITLLTDTAARERCGTAARLDTDAVNLLALFTVQTWRRDMAPYFPTKAPTPAELPLSV</sequence>
<dbReference type="AlphaFoldDB" id="A0A0D3I5E2"/>
<dbReference type="EnsemblProtists" id="EOD06477">
    <property type="protein sequence ID" value="EOD06477"/>
    <property type="gene ID" value="EMIHUDRAFT_249869"/>
</dbReference>
<protein>
    <recommendedName>
        <fullName evidence="4">UBC core domain-containing protein</fullName>
    </recommendedName>
</protein>
<evidence type="ECO:0000256" key="1">
    <source>
        <dbReference type="SAM" id="MobiDB-lite"/>
    </source>
</evidence>
<accession>A0A0D3I5E2</accession>
<name>A0A0D3I5E2_EMIH1</name>
<reference evidence="2" key="2">
    <citation type="submission" date="2024-10" db="UniProtKB">
        <authorList>
            <consortium name="EnsemblProtists"/>
        </authorList>
    </citation>
    <scope>IDENTIFICATION</scope>
</reference>
<dbReference type="HOGENOM" id="CLU_599357_0_0_1"/>
<proteinExistence type="predicted"/>
<reference evidence="3" key="1">
    <citation type="journal article" date="2013" name="Nature">
        <title>Pan genome of the phytoplankton Emiliania underpins its global distribution.</title>
        <authorList>
            <person name="Read B.A."/>
            <person name="Kegel J."/>
            <person name="Klute M.J."/>
            <person name="Kuo A."/>
            <person name="Lefebvre S.C."/>
            <person name="Maumus F."/>
            <person name="Mayer C."/>
            <person name="Miller J."/>
            <person name="Monier A."/>
            <person name="Salamov A."/>
            <person name="Young J."/>
            <person name="Aguilar M."/>
            <person name="Claverie J.M."/>
            <person name="Frickenhaus S."/>
            <person name="Gonzalez K."/>
            <person name="Herman E.K."/>
            <person name="Lin Y.C."/>
            <person name="Napier J."/>
            <person name="Ogata H."/>
            <person name="Sarno A.F."/>
            <person name="Shmutz J."/>
            <person name="Schroeder D."/>
            <person name="de Vargas C."/>
            <person name="Verret F."/>
            <person name="von Dassow P."/>
            <person name="Valentin K."/>
            <person name="Van de Peer Y."/>
            <person name="Wheeler G."/>
            <person name="Dacks J.B."/>
            <person name="Delwiche C.F."/>
            <person name="Dyhrman S.T."/>
            <person name="Glockner G."/>
            <person name="John U."/>
            <person name="Richards T."/>
            <person name="Worden A.Z."/>
            <person name="Zhang X."/>
            <person name="Grigoriev I.V."/>
            <person name="Allen A.E."/>
            <person name="Bidle K."/>
            <person name="Borodovsky M."/>
            <person name="Bowler C."/>
            <person name="Brownlee C."/>
            <person name="Cock J.M."/>
            <person name="Elias M."/>
            <person name="Gladyshev V.N."/>
            <person name="Groth M."/>
            <person name="Guda C."/>
            <person name="Hadaegh A."/>
            <person name="Iglesias-Rodriguez M.D."/>
            <person name="Jenkins J."/>
            <person name="Jones B.M."/>
            <person name="Lawson T."/>
            <person name="Leese F."/>
            <person name="Lindquist E."/>
            <person name="Lobanov A."/>
            <person name="Lomsadze A."/>
            <person name="Malik S.B."/>
            <person name="Marsh M.E."/>
            <person name="Mackinder L."/>
            <person name="Mock T."/>
            <person name="Mueller-Roeber B."/>
            <person name="Pagarete A."/>
            <person name="Parker M."/>
            <person name="Probert I."/>
            <person name="Quesneville H."/>
            <person name="Raines C."/>
            <person name="Rensing S.A."/>
            <person name="Riano-Pachon D.M."/>
            <person name="Richier S."/>
            <person name="Rokitta S."/>
            <person name="Shiraiwa Y."/>
            <person name="Soanes D.M."/>
            <person name="van der Giezen M."/>
            <person name="Wahlund T.M."/>
            <person name="Williams B."/>
            <person name="Wilson W."/>
            <person name="Wolfe G."/>
            <person name="Wurch L.L."/>
        </authorList>
    </citation>
    <scope>NUCLEOTIDE SEQUENCE</scope>
</reference>
<feature type="region of interest" description="Disordered" evidence="1">
    <location>
        <begin position="62"/>
        <end position="153"/>
    </location>
</feature>
<dbReference type="Proteomes" id="UP000013827">
    <property type="component" value="Unassembled WGS sequence"/>
</dbReference>
<organism evidence="2 3">
    <name type="scientific">Emiliania huxleyi (strain CCMP1516)</name>
    <dbReference type="NCBI Taxonomy" id="280463"/>
    <lineage>
        <taxon>Eukaryota</taxon>
        <taxon>Haptista</taxon>
        <taxon>Haptophyta</taxon>
        <taxon>Prymnesiophyceae</taxon>
        <taxon>Isochrysidales</taxon>
        <taxon>Noelaerhabdaceae</taxon>
        <taxon>Emiliania</taxon>
    </lineage>
</organism>